<dbReference type="Proteomes" id="UP000095766">
    <property type="component" value="Unassembled WGS sequence"/>
</dbReference>
<feature type="transmembrane region" description="Helical" evidence="1">
    <location>
        <begin position="38"/>
        <end position="58"/>
    </location>
</feature>
<evidence type="ECO:0000313" key="3">
    <source>
        <dbReference type="Proteomes" id="UP000095766"/>
    </source>
</evidence>
<protein>
    <recommendedName>
        <fullName evidence="4">Transmembrane protein</fullName>
    </recommendedName>
</protein>
<sequence length="66" mass="7581">MPIHKFLFRNCGGSALHLSDDMQLFGISGSYFCGKVKVVCMVCWGLLLAFWKSFYSFVLNKRFFGM</sequence>
<evidence type="ECO:0000256" key="1">
    <source>
        <dbReference type="SAM" id="Phobius"/>
    </source>
</evidence>
<evidence type="ECO:0000313" key="2">
    <source>
        <dbReference type="EMBL" id="CUQ01868.1"/>
    </source>
</evidence>
<keyword evidence="1" id="KW-0472">Membrane</keyword>
<accession>A0A174JLG5</accession>
<organism evidence="2 3">
    <name type="scientific">Bacteroides uniformis</name>
    <dbReference type="NCBI Taxonomy" id="820"/>
    <lineage>
        <taxon>Bacteria</taxon>
        <taxon>Pseudomonadati</taxon>
        <taxon>Bacteroidota</taxon>
        <taxon>Bacteroidia</taxon>
        <taxon>Bacteroidales</taxon>
        <taxon>Bacteroidaceae</taxon>
        <taxon>Bacteroides</taxon>
    </lineage>
</organism>
<dbReference type="AlphaFoldDB" id="A0A174JLG5"/>
<proteinExistence type="predicted"/>
<dbReference type="EMBL" id="CZAO01000014">
    <property type="protein sequence ID" value="CUQ01868.1"/>
    <property type="molecule type" value="Genomic_DNA"/>
</dbReference>
<name>A0A174JLG5_BACUN</name>
<evidence type="ECO:0008006" key="4">
    <source>
        <dbReference type="Google" id="ProtNLM"/>
    </source>
</evidence>
<reference evidence="2 3" key="1">
    <citation type="submission" date="2015-09" db="EMBL/GenBank/DDBJ databases">
        <authorList>
            <consortium name="Pathogen Informatics"/>
        </authorList>
    </citation>
    <scope>NUCLEOTIDE SEQUENCE [LARGE SCALE GENOMIC DNA]</scope>
    <source>
        <strain evidence="2 3">2789STDY5834898</strain>
    </source>
</reference>
<keyword evidence="1" id="KW-1133">Transmembrane helix</keyword>
<gene>
    <name evidence="2" type="ORF">ERS852510_02936</name>
</gene>
<keyword evidence="1" id="KW-0812">Transmembrane</keyword>